<name>A0A5B1LPQ5_9ACTN</name>
<protein>
    <recommendedName>
        <fullName evidence="2">AMIN-like domain-containing protein</fullName>
    </recommendedName>
</protein>
<evidence type="ECO:0000259" key="2">
    <source>
        <dbReference type="Pfam" id="PF24837"/>
    </source>
</evidence>
<evidence type="ECO:0000313" key="3">
    <source>
        <dbReference type="EMBL" id="KAA1421639.1"/>
    </source>
</evidence>
<proteinExistence type="predicted"/>
<sequence length="191" mass="20466">MKLSVGTSRTVRALALALAVSIAPAAPAAHAAAPSSDCATQWGSQVKHSGTHSTRQVTDVRSGRHTCFDRLVVDIGGHGRGRPGWWVGYVPRVVMDGSGHRVPLRGDARIQVVINAPAYGRHGAVTYDPADPRELVDVGTYDTFRQVAWAGTFEGQTTLGLGVRARLPLRVFVLDDPSGRRLVIDVAHSWS</sequence>
<reference evidence="3 4" key="2">
    <citation type="submission" date="2019-09" db="EMBL/GenBank/DDBJ databases">
        <authorList>
            <person name="Jin C."/>
        </authorList>
    </citation>
    <scope>NUCLEOTIDE SEQUENCE [LARGE SCALE GENOMIC DNA]</scope>
    <source>
        <strain evidence="3 4">BN130099</strain>
    </source>
</reference>
<keyword evidence="4" id="KW-1185">Reference proteome</keyword>
<feature type="chain" id="PRO_5022932695" description="AMIN-like domain-containing protein" evidence="1">
    <location>
        <begin position="32"/>
        <end position="191"/>
    </location>
</feature>
<feature type="domain" description="AMIN-like" evidence="2">
    <location>
        <begin position="56"/>
        <end position="188"/>
    </location>
</feature>
<dbReference type="InterPro" id="IPR056303">
    <property type="entry name" value="AMIN-like"/>
</dbReference>
<reference evidence="3 4" key="1">
    <citation type="submission" date="2019-09" db="EMBL/GenBank/DDBJ databases">
        <title>Nocardioides panacisoli sp. nov., isolated from the soil of a ginseng field.</title>
        <authorList>
            <person name="Cho C."/>
        </authorList>
    </citation>
    <scope>NUCLEOTIDE SEQUENCE [LARGE SCALE GENOMIC DNA]</scope>
    <source>
        <strain evidence="3 4">BN130099</strain>
    </source>
</reference>
<gene>
    <name evidence="3" type="ORF">F0U44_05010</name>
</gene>
<dbReference type="AlphaFoldDB" id="A0A5B1LPQ5"/>
<organism evidence="3 4">
    <name type="scientific">Nocardioides humilatus</name>
    <dbReference type="NCBI Taxonomy" id="2607660"/>
    <lineage>
        <taxon>Bacteria</taxon>
        <taxon>Bacillati</taxon>
        <taxon>Actinomycetota</taxon>
        <taxon>Actinomycetes</taxon>
        <taxon>Propionibacteriales</taxon>
        <taxon>Nocardioidaceae</taxon>
        <taxon>Nocardioides</taxon>
    </lineage>
</organism>
<evidence type="ECO:0000256" key="1">
    <source>
        <dbReference type="SAM" id="SignalP"/>
    </source>
</evidence>
<evidence type="ECO:0000313" key="4">
    <source>
        <dbReference type="Proteomes" id="UP000325003"/>
    </source>
</evidence>
<keyword evidence="1" id="KW-0732">Signal</keyword>
<dbReference type="Proteomes" id="UP000325003">
    <property type="component" value="Unassembled WGS sequence"/>
</dbReference>
<dbReference type="RefSeq" id="WP_149727099.1">
    <property type="nucleotide sequence ID" value="NZ_VUJV01000001.1"/>
</dbReference>
<comment type="caution">
    <text evidence="3">The sequence shown here is derived from an EMBL/GenBank/DDBJ whole genome shotgun (WGS) entry which is preliminary data.</text>
</comment>
<dbReference type="Pfam" id="PF24837">
    <property type="entry name" value="AMIN-like"/>
    <property type="match status" value="1"/>
</dbReference>
<dbReference type="EMBL" id="VUJV01000001">
    <property type="protein sequence ID" value="KAA1421639.1"/>
    <property type="molecule type" value="Genomic_DNA"/>
</dbReference>
<feature type="signal peptide" evidence="1">
    <location>
        <begin position="1"/>
        <end position="31"/>
    </location>
</feature>
<accession>A0A5B1LPQ5</accession>